<dbReference type="InterPro" id="IPR000014">
    <property type="entry name" value="PAS"/>
</dbReference>
<evidence type="ECO:0000256" key="9">
    <source>
        <dbReference type="SAM" id="Phobius"/>
    </source>
</evidence>
<dbReference type="OrthoDB" id="9815750at2"/>
<dbReference type="SUPFAM" id="SSF47384">
    <property type="entry name" value="Homodimeric domain of signal transducing histidine kinase"/>
    <property type="match status" value="1"/>
</dbReference>
<evidence type="ECO:0000313" key="11">
    <source>
        <dbReference type="EMBL" id="TWT73883.1"/>
    </source>
</evidence>
<dbReference type="AlphaFoldDB" id="A0A5C5YG77"/>
<reference evidence="11 12" key="1">
    <citation type="submission" date="2019-02" db="EMBL/GenBank/DDBJ databases">
        <title>Deep-cultivation of Planctomycetes and their phenomic and genomic characterization uncovers novel biology.</title>
        <authorList>
            <person name="Wiegand S."/>
            <person name="Jogler M."/>
            <person name="Boedeker C."/>
            <person name="Pinto D."/>
            <person name="Vollmers J."/>
            <person name="Rivas-Marin E."/>
            <person name="Kohn T."/>
            <person name="Peeters S.H."/>
            <person name="Heuer A."/>
            <person name="Rast P."/>
            <person name="Oberbeckmann S."/>
            <person name="Bunk B."/>
            <person name="Jeske O."/>
            <person name="Meyerdierks A."/>
            <person name="Storesund J.E."/>
            <person name="Kallscheuer N."/>
            <person name="Luecker S."/>
            <person name="Lage O.M."/>
            <person name="Pohl T."/>
            <person name="Merkel B.J."/>
            <person name="Hornburger P."/>
            <person name="Mueller R.-W."/>
            <person name="Bruemmer F."/>
            <person name="Labrenz M."/>
            <person name="Spormann A.M."/>
            <person name="Op Den Camp H."/>
            <person name="Overmann J."/>
            <person name="Amann R."/>
            <person name="Jetten M.S.M."/>
            <person name="Mascher T."/>
            <person name="Medema M.H."/>
            <person name="Devos D.P."/>
            <person name="Kaster A.-K."/>
            <person name="Ovreas L."/>
            <person name="Rohde M."/>
            <person name="Galperin M.Y."/>
            <person name="Jogler C."/>
        </authorList>
    </citation>
    <scope>NUCLEOTIDE SEQUENCE [LARGE SCALE GENOMIC DNA]</scope>
    <source>
        <strain evidence="11 12">CA85</strain>
    </source>
</reference>
<dbReference type="InterPro" id="IPR036890">
    <property type="entry name" value="HATPase_C_sf"/>
</dbReference>
<accession>A0A5C5YG77</accession>
<sequence length="451" mass="49140">MIDAPGGRGVRRLAIGLTVLSCLSFLTTAWIFSVVRREQEIVSQIVKHLPASDLVVASELKGELMLQRSLLLLLVIDFAAAGVALVFVVRAYLSSEQSLEDVKVLSSDILASMDAGVITTDTEGILTSINPQGRMLIGLSGNPQPPLPPGIGHNVSDLGLEHESLAEILEESRRFENPIRDRDYRVLRSGHTQTLRAGCTRLHNRSGDELGFVLQVRDVTQKSLMEDRLRRMERYMGLGSLAAGLQHEIKNPLAALALHIQLLSERLAEETDDAEINESLSILNAEVKRIGNVLDGFRNYASINDIGRSPVDVSELIEKLVRLLRPHAEKQNVRLLVSGPEQPLDTIEADSARLEQVFLNLALNAIAAMPAGGSLRFAVSGEDGGIRIDVTDSGNGIPAEVQPKIFDPYFTTRSDGTGMGLALCDKIIRQHNGSLDFETGPNGTTFTVQLH</sequence>
<evidence type="ECO:0000256" key="5">
    <source>
        <dbReference type="ARBA" id="ARBA00022741"/>
    </source>
</evidence>
<keyword evidence="6" id="KW-0418">Kinase</keyword>
<protein>
    <recommendedName>
        <fullName evidence="2">histidine kinase</fullName>
        <ecNumber evidence="2">2.7.13.3</ecNumber>
    </recommendedName>
</protein>
<dbReference type="EMBL" id="SJPK01000002">
    <property type="protein sequence ID" value="TWT73883.1"/>
    <property type="molecule type" value="Genomic_DNA"/>
</dbReference>
<dbReference type="EC" id="2.7.13.3" evidence="2"/>
<dbReference type="InterPro" id="IPR035965">
    <property type="entry name" value="PAS-like_dom_sf"/>
</dbReference>
<dbReference type="SUPFAM" id="SSF55874">
    <property type="entry name" value="ATPase domain of HSP90 chaperone/DNA topoisomerase II/histidine kinase"/>
    <property type="match status" value="1"/>
</dbReference>
<dbReference type="Gene3D" id="1.10.287.130">
    <property type="match status" value="1"/>
</dbReference>
<keyword evidence="8" id="KW-0902">Two-component regulatory system</keyword>
<evidence type="ECO:0000256" key="7">
    <source>
        <dbReference type="ARBA" id="ARBA00022840"/>
    </source>
</evidence>
<dbReference type="CDD" id="cd00130">
    <property type="entry name" value="PAS"/>
    <property type="match status" value="1"/>
</dbReference>
<evidence type="ECO:0000256" key="1">
    <source>
        <dbReference type="ARBA" id="ARBA00000085"/>
    </source>
</evidence>
<feature type="domain" description="Histidine kinase" evidence="10">
    <location>
        <begin position="244"/>
        <end position="451"/>
    </location>
</feature>
<dbReference type="SMART" id="SM00388">
    <property type="entry name" value="HisKA"/>
    <property type="match status" value="1"/>
</dbReference>
<keyword evidence="12" id="KW-1185">Reference proteome</keyword>
<keyword evidence="9" id="KW-0812">Transmembrane</keyword>
<comment type="catalytic activity">
    <reaction evidence="1">
        <text>ATP + protein L-histidine = ADP + protein N-phospho-L-histidine.</text>
        <dbReference type="EC" id="2.7.13.3"/>
    </reaction>
</comment>
<dbReference type="Pfam" id="PF02518">
    <property type="entry name" value="HATPase_c"/>
    <property type="match status" value="1"/>
</dbReference>
<evidence type="ECO:0000256" key="4">
    <source>
        <dbReference type="ARBA" id="ARBA00022679"/>
    </source>
</evidence>
<comment type="caution">
    <text evidence="11">The sequence shown here is derived from an EMBL/GenBank/DDBJ whole genome shotgun (WGS) entry which is preliminary data.</text>
</comment>
<dbReference type="InterPro" id="IPR036097">
    <property type="entry name" value="HisK_dim/P_sf"/>
</dbReference>
<dbReference type="InterPro" id="IPR003661">
    <property type="entry name" value="HisK_dim/P_dom"/>
</dbReference>
<keyword evidence="9" id="KW-0472">Membrane</keyword>
<dbReference type="SUPFAM" id="SSF55785">
    <property type="entry name" value="PYP-like sensor domain (PAS domain)"/>
    <property type="match status" value="1"/>
</dbReference>
<dbReference type="Gene3D" id="3.30.450.20">
    <property type="entry name" value="PAS domain"/>
    <property type="match status" value="1"/>
</dbReference>
<evidence type="ECO:0000256" key="8">
    <source>
        <dbReference type="ARBA" id="ARBA00023012"/>
    </source>
</evidence>
<dbReference type="InterPro" id="IPR005467">
    <property type="entry name" value="His_kinase_dom"/>
</dbReference>
<feature type="transmembrane region" description="Helical" evidence="9">
    <location>
        <begin position="70"/>
        <end position="93"/>
    </location>
</feature>
<dbReference type="Proteomes" id="UP000318053">
    <property type="component" value="Unassembled WGS sequence"/>
</dbReference>
<proteinExistence type="predicted"/>
<dbReference type="RefSeq" id="WP_146389969.1">
    <property type="nucleotide sequence ID" value="NZ_SJPK01000002.1"/>
</dbReference>
<dbReference type="InterPro" id="IPR003594">
    <property type="entry name" value="HATPase_dom"/>
</dbReference>
<dbReference type="Pfam" id="PF00512">
    <property type="entry name" value="HisKA"/>
    <property type="match status" value="1"/>
</dbReference>
<dbReference type="InterPro" id="IPR004358">
    <property type="entry name" value="Sig_transdc_His_kin-like_C"/>
</dbReference>
<evidence type="ECO:0000256" key="2">
    <source>
        <dbReference type="ARBA" id="ARBA00012438"/>
    </source>
</evidence>
<dbReference type="PRINTS" id="PR00344">
    <property type="entry name" value="BCTRLSENSOR"/>
</dbReference>
<keyword evidence="7" id="KW-0067">ATP-binding</keyword>
<evidence type="ECO:0000256" key="3">
    <source>
        <dbReference type="ARBA" id="ARBA00022553"/>
    </source>
</evidence>
<dbReference type="GO" id="GO:0005524">
    <property type="term" value="F:ATP binding"/>
    <property type="evidence" value="ECO:0007669"/>
    <property type="project" value="UniProtKB-KW"/>
</dbReference>
<keyword evidence="5" id="KW-0547">Nucleotide-binding</keyword>
<dbReference type="NCBIfam" id="TIGR00229">
    <property type="entry name" value="sensory_box"/>
    <property type="match status" value="1"/>
</dbReference>
<dbReference type="PROSITE" id="PS50109">
    <property type="entry name" value="HIS_KIN"/>
    <property type="match status" value="1"/>
</dbReference>
<evidence type="ECO:0000259" key="10">
    <source>
        <dbReference type="PROSITE" id="PS50109"/>
    </source>
</evidence>
<gene>
    <name evidence="11" type="primary">zraS_1</name>
    <name evidence="11" type="ORF">CA85_07650</name>
</gene>
<dbReference type="CDD" id="cd00075">
    <property type="entry name" value="HATPase"/>
    <property type="match status" value="1"/>
</dbReference>
<dbReference type="PANTHER" id="PTHR43065:SF10">
    <property type="entry name" value="PEROXIDE STRESS-ACTIVATED HISTIDINE KINASE MAK3"/>
    <property type="match status" value="1"/>
</dbReference>
<dbReference type="GO" id="GO:0000155">
    <property type="term" value="F:phosphorelay sensor kinase activity"/>
    <property type="evidence" value="ECO:0007669"/>
    <property type="project" value="InterPro"/>
</dbReference>
<dbReference type="Gene3D" id="3.30.565.10">
    <property type="entry name" value="Histidine kinase-like ATPase, C-terminal domain"/>
    <property type="match status" value="1"/>
</dbReference>
<name>A0A5C5YG77_9BACT</name>
<dbReference type="CDD" id="cd00082">
    <property type="entry name" value="HisKA"/>
    <property type="match status" value="1"/>
</dbReference>
<keyword evidence="9" id="KW-1133">Transmembrane helix</keyword>
<keyword evidence="3" id="KW-0597">Phosphoprotein</keyword>
<feature type="transmembrane region" description="Helical" evidence="9">
    <location>
        <begin position="13"/>
        <end position="35"/>
    </location>
</feature>
<dbReference type="PANTHER" id="PTHR43065">
    <property type="entry name" value="SENSOR HISTIDINE KINASE"/>
    <property type="match status" value="1"/>
</dbReference>
<keyword evidence="4 11" id="KW-0808">Transferase</keyword>
<dbReference type="SMART" id="SM00387">
    <property type="entry name" value="HATPase_c"/>
    <property type="match status" value="1"/>
</dbReference>
<organism evidence="11 12">
    <name type="scientific">Allorhodopirellula solitaria</name>
    <dbReference type="NCBI Taxonomy" id="2527987"/>
    <lineage>
        <taxon>Bacteria</taxon>
        <taxon>Pseudomonadati</taxon>
        <taxon>Planctomycetota</taxon>
        <taxon>Planctomycetia</taxon>
        <taxon>Pirellulales</taxon>
        <taxon>Pirellulaceae</taxon>
        <taxon>Allorhodopirellula</taxon>
    </lineage>
</organism>
<evidence type="ECO:0000256" key="6">
    <source>
        <dbReference type="ARBA" id="ARBA00022777"/>
    </source>
</evidence>
<evidence type="ECO:0000313" key="12">
    <source>
        <dbReference type="Proteomes" id="UP000318053"/>
    </source>
</evidence>